<dbReference type="RefSeq" id="WP_209946691.1">
    <property type="nucleotide sequence ID" value="NZ_JAGGJU010000009.1"/>
</dbReference>
<dbReference type="PANTHER" id="PTHR43673">
    <property type="entry name" value="NAD(P)H NITROREDUCTASE YDGI-RELATED"/>
    <property type="match status" value="1"/>
</dbReference>
<dbReference type="PANTHER" id="PTHR43673:SF10">
    <property type="entry name" value="NADH DEHYDROGENASE_NAD(P)H NITROREDUCTASE XCC3605-RELATED"/>
    <property type="match status" value="1"/>
</dbReference>
<name>A0ABS4E1L9_9HYPH</name>
<dbReference type="InterPro" id="IPR029479">
    <property type="entry name" value="Nitroreductase"/>
</dbReference>
<evidence type="ECO:0000313" key="5">
    <source>
        <dbReference type="Proteomes" id="UP000759443"/>
    </source>
</evidence>
<feature type="domain" description="Nitroreductase" evidence="3">
    <location>
        <begin position="19"/>
        <end position="59"/>
    </location>
</feature>
<dbReference type="CDD" id="cd02138">
    <property type="entry name" value="TdsD-like"/>
    <property type="match status" value="1"/>
</dbReference>
<evidence type="ECO:0000256" key="1">
    <source>
        <dbReference type="ARBA" id="ARBA00007118"/>
    </source>
</evidence>
<sequence>MISRNGRQSAYSIDPMFLERWSPRAFTGEAMAEEQLMTLIEAGHWAPSASNIQPWRFVYALRGTPSFDTFLDLLLPGNQLWAGSASALLFIVSDSLSRRADGSSRPARSHSFDAGAAWAMFALQAHLSGYAAHGMGGVDFDRAMKVLNIPADYRIEAAVALGRIADKSVLPGDLQAREVPSQRKALSEIALEGGF</sequence>
<dbReference type="EMBL" id="JAGGJU010000009">
    <property type="protein sequence ID" value="MBP1851838.1"/>
    <property type="molecule type" value="Genomic_DNA"/>
</dbReference>
<gene>
    <name evidence="4" type="ORF">J2Z17_003290</name>
</gene>
<evidence type="ECO:0000313" key="4">
    <source>
        <dbReference type="EMBL" id="MBP1851838.1"/>
    </source>
</evidence>
<dbReference type="InterPro" id="IPR000415">
    <property type="entry name" value="Nitroreductase-like"/>
</dbReference>
<protein>
    <submittedName>
        <fullName evidence="4">Nitroreductase</fullName>
    </submittedName>
</protein>
<organism evidence="4 5">
    <name type="scientific">Rhizobium halophytocola</name>
    <dbReference type="NCBI Taxonomy" id="735519"/>
    <lineage>
        <taxon>Bacteria</taxon>
        <taxon>Pseudomonadati</taxon>
        <taxon>Pseudomonadota</taxon>
        <taxon>Alphaproteobacteria</taxon>
        <taxon>Hyphomicrobiales</taxon>
        <taxon>Rhizobiaceae</taxon>
        <taxon>Rhizobium/Agrobacterium group</taxon>
        <taxon>Rhizobium</taxon>
    </lineage>
</organism>
<keyword evidence="5" id="KW-1185">Reference proteome</keyword>
<keyword evidence="2" id="KW-0560">Oxidoreductase</keyword>
<comment type="caution">
    <text evidence="4">The sequence shown here is derived from an EMBL/GenBank/DDBJ whole genome shotgun (WGS) entry which is preliminary data.</text>
</comment>
<proteinExistence type="inferred from homology"/>
<reference evidence="4 5" key="1">
    <citation type="submission" date="2021-03" db="EMBL/GenBank/DDBJ databases">
        <title>Genomic Encyclopedia of Type Strains, Phase IV (KMG-IV): sequencing the most valuable type-strain genomes for metagenomic binning, comparative biology and taxonomic classification.</title>
        <authorList>
            <person name="Goeker M."/>
        </authorList>
    </citation>
    <scope>NUCLEOTIDE SEQUENCE [LARGE SCALE GENOMIC DNA]</scope>
    <source>
        <strain evidence="4 5">DSM 21600</strain>
    </source>
</reference>
<comment type="similarity">
    <text evidence="1">Belongs to the nitroreductase family.</text>
</comment>
<evidence type="ECO:0000256" key="2">
    <source>
        <dbReference type="ARBA" id="ARBA00023002"/>
    </source>
</evidence>
<evidence type="ECO:0000259" key="3">
    <source>
        <dbReference type="Pfam" id="PF00881"/>
    </source>
</evidence>
<dbReference type="SUPFAM" id="SSF55469">
    <property type="entry name" value="FMN-dependent nitroreductase-like"/>
    <property type="match status" value="1"/>
</dbReference>
<feature type="domain" description="Nitroreductase" evidence="3">
    <location>
        <begin position="77"/>
        <end position="163"/>
    </location>
</feature>
<accession>A0ABS4E1L9</accession>
<dbReference type="Proteomes" id="UP000759443">
    <property type="component" value="Unassembled WGS sequence"/>
</dbReference>
<dbReference type="Pfam" id="PF00881">
    <property type="entry name" value="Nitroreductase"/>
    <property type="match status" value="2"/>
</dbReference>
<dbReference type="Gene3D" id="3.40.109.10">
    <property type="entry name" value="NADH Oxidase"/>
    <property type="match status" value="1"/>
</dbReference>